<evidence type="ECO:0000313" key="2">
    <source>
        <dbReference type="EMBL" id="TKR29281.1"/>
    </source>
</evidence>
<accession>A0A4U5JL94</accession>
<feature type="region of interest" description="Disordered" evidence="1">
    <location>
        <begin position="1"/>
        <end position="119"/>
    </location>
</feature>
<feature type="compositionally biased region" description="Low complexity" evidence="1">
    <location>
        <begin position="53"/>
        <end position="78"/>
    </location>
</feature>
<keyword evidence="3" id="KW-1185">Reference proteome</keyword>
<name>A0A4U5JL94_9GAMM</name>
<proteinExistence type="predicted"/>
<organism evidence="2 3">
    <name type="scientific">Luteimonas gilva</name>
    <dbReference type="NCBI Taxonomy" id="2572684"/>
    <lineage>
        <taxon>Bacteria</taxon>
        <taxon>Pseudomonadati</taxon>
        <taxon>Pseudomonadota</taxon>
        <taxon>Gammaproteobacteria</taxon>
        <taxon>Lysobacterales</taxon>
        <taxon>Lysobacteraceae</taxon>
        <taxon>Luteimonas</taxon>
    </lineage>
</organism>
<feature type="compositionally biased region" description="Basic and acidic residues" evidence="1">
    <location>
        <begin position="1"/>
        <end position="27"/>
    </location>
</feature>
<dbReference type="Proteomes" id="UP000308707">
    <property type="component" value="Unassembled WGS sequence"/>
</dbReference>
<dbReference type="RefSeq" id="WP_137267686.1">
    <property type="nucleotide sequence ID" value="NZ_SZUA01000003.1"/>
</dbReference>
<feature type="region of interest" description="Disordered" evidence="1">
    <location>
        <begin position="124"/>
        <end position="143"/>
    </location>
</feature>
<protein>
    <submittedName>
        <fullName evidence="2">Uncharacterized protein</fullName>
    </submittedName>
</protein>
<reference evidence="2 3" key="1">
    <citation type="submission" date="2019-04" db="EMBL/GenBank/DDBJ databases">
        <title>Reference strain of H23.</title>
        <authorList>
            <person name="Luo X."/>
        </authorList>
    </citation>
    <scope>NUCLEOTIDE SEQUENCE [LARGE SCALE GENOMIC DNA]</scope>
    <source>
        <strain evidence="2 3">H23</strain>
    </source>
</reference>
<evidence type="ECO:0000256" key="1">
    <source>
        <dbReference type="SAM" id="MobiDB-lite"/>
    </source>
</evidence>
<dbReference type="OrthoDB" id="5959734at2"/>
<comment type="caution">
    <text evidence="2">The sequence shown here is derived from an EMBL/GenBank/DDBJ whole genome shotgun (WGS) entry which is preliminary data.</text>
</comment>
<evidence type="ECO:0000313" key="3">
    <source>
        <dbReference type="Proteomes" id="UP000308707"/>
    </source>
</evidence>
<dbReference type="EMBL" id="SZUA01000003">
    <property type="protein sequence ID" value="TKR29281.1"/>
    <property type="molecule type" value="Genomic_DNA"/>
</dbReference>
<sequence length="234" mass="25216">MSIERNRSSDSTHDAARVREAAHKPAAEPKQPPSPETVDQFRAVMRQAREGESQQQSLQAQARQQARAADARTAQQTAGDYAVQAKTLGDSVEDNARRRGDDLGTSASSQQPADAATMFQAQMAMREGAAQPQAAPPAASPQGLAELIEKHVRQLAVDDRAARDSDGQVLLRMADATLPGTDLLLSRTSAGWALRADVRSRASYDAIREAAPELAKRFAERNLGTLSVEPHFHG</sequence>
<gene>
    <name evidence="2" type="ORF">FCE95_14050</name>
</gene>
<dbReference type="AlphaFoldDB" id="A0A4U5JL94"/>